<evidence type="ECO:0000313" key="2">
    <source>
        <dbReference type="Proteomes" id="UP001497644"/>
    </source>
</evidence>
<evidence type="ECO:0000313" key="1">
    <source>
        <dbReference type="EMBL" id="CAL1682288.1"/>
    </source>
</evidence>
<dbReference type="EMBL" id="OZ034826">
    <property type="protein sequence ID" value="CAL1682288.1"/>
    <property type="molecule type" value="Genomic_DNA"/>
</dbReference>
<sequence>MICWPVRALNKAEPTLSSPEYNTRVHVVDRMVVKKGSPKHIYRLVIPDVRLAGGYLRFLYERNGLSFREIAARKVCG</sequence>
<protein>
    <submittedName>
        <fullName evidence="1">Uncharacterized protein</fullName>
    </submittedName>
</protein>
<keyword evidence="2" id="KW-1185">Reference proteome</keyword>
<dbReference type="AlphaFoldDB" id="A0AAV2NRE1"/>
<reference evidence="1" key="1">
    <citation type="submission" date="2024-04" db="EMBL/GenBank/DDBJ databases">
        <authorList>
            <consortium name="Molecular Ecology Group"/>
        </authorList>
    </citation>
    <scope>NUCLEOTIDE SEQUENCE</scope>
</reference>
<organism evidence="1 2">
    <name type="scientific">Lasius platythorax</name>
    <dbReference type="NCBI Taxonomy" id="488582"/>
    <lineage>
        <taxon>Eukaryota</taxon>
        <taxon>Metazoa</taxon>
        <taxon>Ecdysozoa</taxon>
        <taxon>Arthropoda</taxon>
        <taxon>Hexapoda</taxon>
        <taxon>Insecta</taxon>
        <taxon>Pterygota</taxon>
        <taxon>Neoptera</taxon>
        <taxon>Endopterygota</taxon>
        <taxon>Hymenoptera</taxon>
        <taxon>Apocrita</taxon>
        <taxon>Aculeata</taxon>
        <taxon>Formicoidea</taxon>
        <taxon>Formicidae</taxon>
        <taxon>Formicinae</taxon>
        <taxon>Lasius</taxon>
        <taxon>Lasius</taxon>
    </lineage>
</organism>
<accession>A0AAV2NRE1</accession>
<proteinExistence type="predicted"/>
<dbReference type="Proteomes" id="UP001497644">
    <property type="component" value="Chromosome 3"/>
</dbReference>
<name>A0AAV2NRE1_9HYME</name>
<gene>
    <name evidence="1" type="ORF">LPLAT_LOCUS8131</name>
</gene>